<sequence length="74" mass="8286">MNALIVILLIIGFILGYHCLTNNNLMLIKTMKHDTVVPTLCPQCVHAIETDHVYPTTTARGGEEEEEATEVEYL</sequence>
<gene>
    <name evidence="1" type="primary">ORF9</name>
</gene>
<name>A0A6G9HD86_9VIRU</name>
<organism evidence="1">
    <name type="scientific">Carcinus maenas virus 1</name>
    <dbReference type="NCBI Taxonomy" id="2704945"/>
    <lineage>
        <taxon>Viruses</taxon>
    </lineage>
</organism>
<reference evidence="1" key="1">
    <citation type="journal article" date="2020" name="MBio">
        <title>A New Family of DNA Viruses Causing Disease in Crustaceans from Diverse Aquatic Biomes.</title>
        <authorList>
            <person name="Subramaniam K."/>
            <person name="Behringer D.C."/>
            <person name="Bojko J."/>
            <person name="Yutin N."/>
            <person name="Clark A.S."/>
            <person name="Bateman K.S."/>
            <person name="van Aerle R."/>
            <person name="Bass D."/>
            <person name="Kerr R.C."/>
            <person name="Koonin E.V."/>
            <person name="Stentiford G.D."/>
            <person name="Waltzek T.B."/>
        </authorList>
    </citation>
    <scope>NUCLEOTIDE SEQUENCE</scope>
</reference>
<protein>
    <submittedName>
        <fullName evidence="1">Membrane protein</fullName>
    </submittedName>
</protein>
<accession>A0A6G9HD86</accession>
<dbReference type="EMBL" id="MN604015">
    <property type="protein sequence ID" value="QIQ08518.1"/>
    <property type="molecule type" value="Genomic_DNA"/>
</dbReference>
<proteinExistence type="predicted"/>
<evidence type="ECO:0000313" key="1">
    <source>
        <dbReference type="EMBL" id="QIQ08518.1"/>
    </source>
</evidence>